<dbReference type="OrthoDB" id="648861at2759"/>
<dbReference type="GO" id="GO:0005634">
    <property type="term" value="C:nucleus"/>
    <property type="evidence" value="ECO:0007669"/>
    <property type="project" value="UniProtKB-SubCell"/>
</dbReference>
<comment type="subcellular location">
    <subcellularLocation>
        <location evidence="1">Nucleus</location>
    </subcellularLocation>
</comment>
<accession>A0A179FF38</accession>
<dbReference type="KEGG" id="pchm:VFPPC_09679"/>
<dbReference type="InterPro" id="IPR021858">
    <property type="entry name" value="Fun_TF"/>
</dbReference>
<dbReference type="PANTHER" id="PTHR37534:SF46">
    <property type="entry name" value="ZN(II)2CYS6 TRANSCRIPTION FACTOR (EUROFUNG)"/>
    <property type="match status" value="1"/>
</dbReference>
<evidence type="ECO:0000313" key="4">
    <source>
        <dbReference type="EMBL" id="OAQ63669.1"/>
    </source>
</evidence>
<feature type="compositionally biased region" description="Basic and acidic residues" evidence="3">
    <location>
        <begin position="399"/>
        <end position="411"/>
    </location>
</feature>
<protein>
    <submittedName>
        <fullName evidence="4">C6 finger domain-containing protein</fullName>
    </submittedName>
</protein>
<organism evidence="4 5">
    <name type="scientific">Pochonia chlamydosporia 170</name>
    <dbReference type="NCBI Taxonomy" id="1380566"/>
    <lineage>
        <taxon>Eukaryota</taxon>
        <taxon>Fungi</taxon>
        <taxon>Dikarya</taxon>
        <taxon>Ascomycota</taxon>
        <taxon>Pezizomycotina</taxon>
        <taxon>Sordariomycetes</taxon>
        <taxon>Hypocreomycetidae</taxon>
        <taxon>Hypocreales</taxon>
        <taxon>Clavicipitaceae</taxon>
        <taxon>Pochonia</taxon>
    </lineage>
</organism>
<evidence type="ECO:0000256" key="2">
    <source>
        <dbReference type="ARBA" id="ARBA00023242"/>
    </source>
</evidence>
<feature type="region of interest" description="Disordered" evidence="3">
    <location>
        <begin position="143"/>
        <end position="187"/>
    </location>
</feature>
<dbReference type="STRING" id="1380566.A0A179FF38"/>
<feature type="compositionally biased region" description="Basic and acidic residues" evidence="3">
    <location>
        <begin position="178"/>
        <end position="187"/>
    </location>
</feature>
<gene>
    <name evidence="4" type="ORF">VFPPC_09679</name>
</gene>
<reference evidence="4 5" key="1">
    <citation type="journal article" date="2016" name="PLoS Pathog.">
        <title>Biosynthesis of antibiotic leucinostatins in bio-control fungus Purpureocillium lilacinum and their inhibition on phytophthora revealed by genome mining.</title>
        <authorList>
            <person name="Wang G."/>
            <person name="Liu Z."/>
            <person name="Lin R."/>
            <person name="Li E."/>
            <person name="Mao Z."/>
            <person name="Ling J."/>
            <person name="Yang Y."/>
            <person name="Yin W.B."/>
            <person name="Xie B."/>
        </authorList>
    </citation>
    <scope>NUCLEOTIDE SEQUENCE [LARGE SCALE GENOMIC DNA]</scope>
    <source>
        <strain evidence="4">170</strain>
    </source>
</reference>
<sequence length="667" mass="75163">MEREPSSRPNPSRPSGEVLPGDGIDVSTLSAFHRAQRTYNGTENNNVTGPLDGISRSGNATPSQYLPAGFSWAYSRRFDANDILSDLNTSWAGEFSCMLTDMASPMNTSLETQTRTAAPYSGISVNGPPNEATSNLQQAVLQNSAHSTTQLNSGAESWEPKSPAKGGIRTTSLSPGHPELETGRTSSDESTKLIHLFQKIVQPPAAILIGGIERWRRLQRYLCKLSDQSRAVSSSLLCVVELLMIEDLAAEPGQSRDALIERIMERHADACHEISRKLAKHPDLNPKTREHLLAAVFLLSWFEVIRDQDSQSSLFPRDLAEIIITADTNWNRHSQQLLSWLNTLDSKATHLGGQHLLLPRSLEIVSHYQPQITSEQCHDDLQCRDPNDSELSWDDMSPEDSHTSHHSPDDVSLHAPMLKLGKVKQIMLNTMLQPALEWYLTSQAYCRRISAHDKHHRKRLTSDDEYEVITACKQLELELFELWDYRPAIISIAAEQLKAIVSPDVATRLEEVFSVYLASFWILFVYLHRVSWWNFPHSTLTTRALGEVWLHLQRAYGEEVNGPLRRIIHPSLLWPLFLFGCECPDPVQRSWAIEQLEALGEAKATLRCDVDDTQTLPPFKLGSGATRNAQRAATLLRELIKEQDEKNMRVDDRDLSMKMFGCYFSIV</sequence>
<dbReference type="Pfam" id="PF11951">
    <property type="entry name" value="Fungal_trans_2"/>
    <property type="match status" value="1"/>
</dbReference>
<evidence type="ECO:0000256" key="3">
    <source>
        <dbReference type="SAM" id="MobiDB-lite"/>
    </source>
</evidence>
<dbReference type="RefSeq" id="XP_018141249.1">
    <property type="nucleotide sequence ID" value="XM_018288175.1"/>
</dbReference>
<feature type="compositionally biased region" description="Polar residues" evidence="3">
    <location>
        <begin position="38"/>
        <end position="48"/>
    </location>
</feature>
<dbReference type="AlphaFoldDB" id="A0A179FF38"/>
<feature type="region of interest" description="Disordered" evidence="3">
    <location>
        <begin position="376"/>
        <end position="411"/>
    </location>
</feature>
<evidence type="ECO:0000256" key="1">
    <source>
        <dbReference type="ARBA" id="ARBA00004123"/>
    </source>
</evidence>
<dbReference type="PANTHER" id="PTHR37534">
    <property type="entry name" value="TRANSCRIPTIONAL ACTIVATOR PROTEIN UGA3"/>
    <property type="match status" value="1"/>
</dbReference>
<proteinExistence type="predicted"/>
<name>A0A179FF38_METCM</name>
<feature type="compositionally biased region" description="Basic and acidic residues" evidence="3">
    <location>
        <begin position="376"/>
        <end position="387"/>
    </location>
</feature>
<dbReference type="Proteomes" id="UP000078397">
    <property type="component" value="Unassembled WGS sequence"/>
</dbReference>
<dbReference type="EMBL" id="LSBJ02000006">
    <property type="protein sequence ID" value="OAQ63669.1"/>
    <property type="molecule type" value="Genomic_DNA"/>
</dbReference>
<feature type="compositionally biased region" description="Low complexity" evidence="3">
    <location>
        <begin position="7"/>
        <end position="17"/>
    </location>
</feature>
<feature type="compositionally biased region" description="Polar residues" evidence="3">
    <location>
        <begin position="143"/>
        <end position="155"/>
    </location>
</feature>
<keyword evidence="2" id="KW-0539">Nucleus</keyword>
<feature type="region of interest" description="Disordered" evidence="3">
    <location>
        <begin position="38"/>
        <end position="60"/>
    </location>
</feature>
<feature type="region of interest" description="Disordered" evidence="3">
    <location>
        <begin position="1"/>
        <end position="23"/>
    </location>
</feature>
<dbReference type="GeneID" id="28852169"/>
<keyword evidence="5" id="KW-1185">Reference proteome</keyword>
<evidence type="ECO:0000313" key="5">
    <source>
        <dbReference type="Proteomes" id="UP000078397"/>
    </source>
</evidence>
<comment type="caution">
    <text evidence="4">The sequence shown here is derived from an EMBL/GenBank/DDBJ whole genome shotgun (WGS) entry which is preliminary data.</text>
</comment>